<proteinExistence type="predicted"/>
<reference evidence="1 2" key="1">
    <citation type="submission" date="2023-01" db="EMBL/GenBank/DDBJ databases">
        <authorList>
            <person name="Kreplak J."/>
        </authorList>
    </citation>
    <scope>NUCLEOTIDE SEQUENCE [LARGE SCALE GENOMIC DNA]</scope>
</reference>
<evidence type="ECO:0000313" key="1">
    <source>
        <dbReference type="EMBL" id="CAI8587195.1"/>
    </source>
</evidence>
<gene>
    <name evidence="1" type="ORF">VFH_I288080</name>
</gene>
<accession>A0AAV0YMA0</accession>
<dbReference type="AlphaFoldDB" id="A0AAV0YMA0"/>
<name>A0AAV0YMA0_VICFA</name>
<evidence type="ECO:0000313" key="2">
    <source>
        <dbReference type="Proteomes" id="UP001157006"/>
    </source>
</evidence>
<dbReference type="EMBL" id="OX451736">
    <property type="protein sequence ID" value="CAI8587195.1"/>
    <property type="molecule type" value="Genomic_DNA"/>
</dbReference>
<keyword evidence="2" id="KW-1185">Reference proteome</keyword>
<protein>
    <submittedName>
        <fullName evidence="1">Uncharacterized protein</fullName>
    </submittedName>
</protein>
<organism evidence="1 2">
    <name type="scientific">Vicia faba</name>
    <name type="common">Broad bean</name>
    <name type="synonym">Faba vulgaris</name>
    <dbReference type="NCBI Taxonomy" id="3906"/>
    <lineage>
        <taxon>Eukaryota</taxon>
        <taxon>Viridiplantae</taxon>
        <taxon>Streptophyta</taxon>
        <taxon>Embryophyta</taxon>
        <taxon>Tracheophyta</taxon>
        <taxon>Spermatophyta</taxon>
        <taxon>Magnoliopsida</taxon>
        <taxon>eudicotyledons</taxon>
        <taxon>Gunneridae</taxon>
        <taxon>Pentapetalae</taxon>
        <taxon>rosids</taxon>
        <taxon>fabids</taxon>
        <taxon>Fabales</taxon>
        <taxon>Fabaceae</taxon>
        <taxon>Papilionoideae</taxon>
        <taxon>50 kb inversion clade</taxon>
        <taxon>NPAAA clade</taxon>
        <taxon>Hologalegina</taxon>
        <taxon>IRL clade</taxon>
        <taxon>Fabeae</taxon>
        <taxon>Vicia</taxon>
    </lineage>
</organism>
<sequence>MMMGSLKTVELIEAVLLCLRPNRFPTQLCTNLFGTKKAKAVEVLWIAKEILLDLCSFPFKSRRASIDSVLNNPKFQKLLPSFHSLLDALSLEKKVFVRDCNINIRWNSNIKIGRTK</sequence>
<dbReference type="Proteomes" id="UP001157006">
    <property type="component" value="Chromosome 1L"/>
</dbReference>